<sequence length="459" mass="50317">MASASDPAEAQLHGQREPHDSSSTDASIPAPPSAADVSPPPPPPLPSSSVEGRTKQPGGGGRGDDDASSSSEAAVEQKGKKKKISASDDREQVTAEGEEEEEERKSDSQKEKLPGSSVLAAYQGGAKKPSDDIDLARKLPWDDPRVWKPHVTPVSTIKKSLGISIFGYISNKFLRRKGSPAGFSNLNYKQQPLVQHQKIPLASAPEHYGLPSGLQGIISTNLLILLNEYSDFRPEQVLDRVGTDEEKRLLAAVAANIKPEALPIDHPGWAPGFSQSHKVFEELIKKVIRWKRRQKGAASADSRRQKLLEFFSSYSTSDDILSFLKYAASIWMCSHREEYQPLIPELGDGYTMEVVSANISLPLLVSELATILEHFILISLYLFACKQWCEIHLLQPREDTDHIQMTAVAAALGVTLLVENLHNGPAHDIYTADGVDVPRVTLLYTGAHYDILYPRHPSG</sequence>
<dbReference type="GO" id="GO:0043130">
    <property type="term" value="F:ubiquitin binding"/>
    <property type="evidence" value="ECO:0007669"/>
    <property type="project" value="TreeGrafter"/>
</dbReference>
<dbReference type="InterPro" id="IPR042467">
    <property type="entry name" value="Peptidase_C65_otubain_sub2"/>
</dbReference>
<dbReference type="InterPro" id="IPR038765">
    <property type="entry name" value="Papain-like_cys_pep_sf"/>
</dbReference>
<dbReference type="GO" id="GO:0071108">
    <property type="term" value="P:protein K48-linked deubiquitination"/>
    <property type="evidence" value="ECO:0007669"/>
    <property type="project" value="TreeGrafter"/>
</dbReference>
<evidence type="ECO:0000313" key="2">
    <source>
        <dbReference type="EnsemblPlants" id="OPUNC02G16420.1"/>
    </source>
</evidence>
<dbReference type="Gene3D" id="1.20.1300.20">
    <property type="entry name" value="Peptidase C65 Otubain, subdomain 2"/>
    <property type="match status" value="1"/>
</dbReference>
<dbReference type="InterPro" id="IPR019400">
    <property type="entry name" value="Peptidase_C65_otubain"/>
</dbReference>
<feature type="region of interest" description="Disordered" evidence="1">
    <location>
        <begin position="1"/>
        <end position="117"/>
    </location>
</feature>
<dbReference type="Pfam" id="PF10275">
    <property type="entry name" value="Peptidase_C65"/>
    <property type="match status" value="2"/>
</dbReference>
<dbReference type="HOGENOM" id="CLU_030535_1_0_1"/>
<dbReference type="SUPFAM" id="SSF54001">
    <property type="entry name" value="Cysteine proteinases"/>
    <property type="match status" value="1"/>
</dbReference>
<dbReference type="STRING" id="4537.A0A0E0K0E4"/>
<dbReference type="GO" id="GO:0005634">
    <property type="term" value="C:nucleus"/>
    <property type="evidence" value="ECO:0007669"/>
    <property type="project" value="TreeGrafter"/>
</dbReference>
<reference evidence="2" key="1">
    <citation type="submission" date="2015-04" db="UniProtKB">
        <authorList>
            <consortium name="EnsemblPlants"/>
        </authorList>
    </citation>
    <scope>IDENTIFICATION</scope>
</reference>
<dbReference type="PANTHER" id="PTHR12931:SF17">
    <property type="entry name" value="OS02G0521500 PROTEIN"/>
    <property type="match status" value="1"/>
</dbReference>
<dbReference type="Proteomes" id="UP000026962">
    <property type="component" value="Chromosome 2"/>
</dbReference>
<dbReference type="GO" id="GO:0004843">
    <property type="term" value="F:cysteine-type deubiquitinase activity"/>
    <property type="evidence" value="ECO:0007669"/>
    <property type="project" value="TreeGrafter"/>
</dbReference>
<accession>A0A0E0K0E4</accession>
<protein>
    <submittedName>
        <fullName evidence="2">Uncharacterized protein</fullName>
    </submittedName>
</protein>
<dbReference type="AlphaFoldDB" id="A0A0E0K0E4"/>
<dbReference type="eggNOG" id="KOG3991">
    <property type="taxonomic scope" value="Eukaryota"/>
</dbReference>
<evidence type="ECO:0000256" key="1">
    <source>
        <dbReference type="SAM" id="MobiDB-lite"/>
    </source>
</evidence>
<dbReference type="OMA" id="MCSHREE"/>
<dbReference type="PANTHER" id="PTHR12931">
    <property type="entry name" value="UBIQUITIN THIOLESTERASE PROTEIN OTUB"/>
    <property type="match status" value="1"/>
</dbReference>
<evidence type="ECO:0000313" key="3">
    <source>
        <dbReference type="Proteomes" id="UP000026962"/>
    </source>
</evidence>
<keyword evidence="3" id="KW-1185">Reference proteome</keyword>
<organism evidence="2">
    <name type="scientific">Oryza punctata</name>
    <name type="common">Red rice</name>
    <dbReference type="NCBI Taxonomy" id="4537"/>
    <lineage>
        <taxon>Eukaryota</taxon>
        <taxon>Viridiplantae</taxon>
        <taxon>Streptophyta</taxon>
        <taxon>Embryophyta</taxon>
        <taxon>Tracheophyta</taxon>
        <taxon>Spermatophyta</taxon>
        <taxon>Magnoliopsida</taxon>
        <taxon>Liliopsida</taxon>
        <taxon>Poales</taxon>
        <taxon>Poaceae</taxon>
        <taxon>BOP clade</taxon>
        <taxon>Oryzoideae</taxon>
        <taxon>Oryzeae</taxon>
        <taxon>Oryzinae</taxon>
        <taxon>Oryza</taxon>
    </lineage>
</organism>
<name>A0A0E0K0E4_ORYPU</name>
<dbReference type="CDD" id="cd22749">
    <property type="entry name" value="Otubain_C65"/>
    <property type="match status" value="1"/>
</dbReference>
<dbReference type="EnsemblPlants" id="OPUNC02G16420.1">
    <property type="protein sequence ID" value="OPUNC02G16420.1"/>
    <property type="gene ID" value="OPUNC02G16420"/>
</dbReference>
<feature type="compositionally biased region" description="Low complexity" evidence="1">
    <location>
        <begin position="23"/>
        <end position="37"/>
    </location>
</feature>
<feature type="compositionally biased region" description="Basic and acidic residues" evidence="1">
    <location>
        <begin position="103"/>
        <end position="113"/>
    </location>
</feature>
<reference evidence="2" key="2">
    <citation type="submission" date="2018-05" db="EMBL/GenBank/DDBJ databases">
        <title>OpunRS2 (Oryza punctata Reference Sequence Version 2).</title>
        <authorList>
            <person name="Zhang J."/>
            <person name="Kudrna D."/>
            <person name="Lee S."/>
            <person name="Talag J."/>
            <person name="Welchert J."/>
            <person name="Wing R.A."/>
        </authorList>
    </citation>
    <scope>NUCLEOTIDE SEQUENCE [LARGE SCALE GENOMIC DNA]</scope>
</reference>
<dbReference type="Gramene" id="OPUNC02G16420.1">
    <property type="protein sequence ID" value="OPUNC02G16420.1"/>
    <property type="gene ID" value="OPUNC02G16420"/>
</dbReference>
<proteinExistence type="predicted"/>